<gene>
    <name evidence="1" type="ORF">GCM10009681_37060</name>
</gene>
<dbReference type="InterPro" id="IPR035223">
    <property type="entry name" value="DUF5335"/>
</dbReference>
<sequence length="117" mass="12565">MPETDTVDRADWAAALEQVTARHAGDLVTIELLDETYGDLSEAERIPLSSVTYDPRDDVVIVAVGGNSPRYPVMLRHFVAHPTDIDIDETEAGGAGAMRVTADSDSTIVSFHPADAL</sequence>
<evidence type="ECO:0000313" key="2">
    <source>
        <dbReference type="Proteomes" id="UP001500655"/>
    </source>
</evidence>
<reference evidence="2" key="1">
    <citation type="journal article" date="2019" name="Int. J. Syst. Evol. Microbiol.">
        <title>The Global Catalogue of Microorganisms (GCM) 10K type strain sequencing project: providing services to taxonomists for standard genome sequencing and annotation.</title>
        <authorList>
            <consortium name="The Broad Institute Genomics Platform"/>
            <consortium name="The Broad Institute Genome Sequencing Center for Infectious Disease"/>
            <person name="Wu L."/>
            <person name="Ma J."/>
        </authorList>
    </citation>
    <scope>NUCLEOTIDE SEQUENCE [LARGE SCALE GENOMIC DNA]</scope>
    <source>
        <strain evidence="2">JCM 13249</strain>
    </source>
</reference>
<evidence type="ECO:0008006" key="3">
    <source>
        <dbReference type="Google" id="ProtNLM"/>
    </source>
</evidence>
<name>A0ABP4WWX9_9ACTN</name>
<evidence type="ECO:0000313" key="1">
    <source>
        <dbReference type="EMBL" id="GAA1762546.1"/>
    </source>
</evidence>
<dbReference type="Pfam" id="PF17269">
    <property type="entry name" value="DUF5335"/>
    <property type="match status" value="1"/>
</dbReference>
<dbReference type="EMBL" id="BAAALS010000018">
    <property type="protein sequence ID" value="GAA1762546.1"/>
    <property type="molecule type" value="Genomic_DNA"/>
</dbReference>
<dbReference type="Proteomes" id="UP001500655">
    <property type="component" value="Unassembled WGS sequence"/>
</dbReference>
<dbReference type="RefSeq" id="WP_344083262.1">
    <property type="nucleotide sequence ID" value="NZ_BAAALS010000018.1"/>
</dbReference>
<proteinExistence type="predicted"/>
<protein>
    <recommendedName>
        <fullName evidence="3">PH domain-containing protein</fullName>
    </recommendedName>
</protein>
<organism evidence="1 2">
    <name type="scientific">Luedemannella helvata</name>
    <dbReference type="NCBI Taxonomy" id="349315"/>
    <lineage>
        <taxon>Bacteria</taxon>
        <taxon>Bacillati</taxon>
        <taxon>Actinomycetota</taxon>
        <taxon>Actinomycetes</taxon>
        <taxon>Micromonosporales</taxon>
        <taxon>Micromonosporaceae</taxon>
        <taxon>Luedemannella</taxon>
    </lineage>
</organism>
<comment type="caution">
    <text evidence="1">The sequence shown here is derived from an EMBL/GenBank/DDBJ whole genome shotgun (WGS) entry which is preliminary data.</text>
</comment>
<keyword evidence="2" id="KW-1185">Reference proteome</keyword>
<accession>A0ABP4WWX9</accession>